<evidence type="ECO:0000259" key="2">
    <source>
        <dbReference type="Pfam" id="PF13439"/>
    </source>
</evidence>
<dbReference type="EMBL" id="WTYM01000023">
    <property type="protein sequence ID" value="MXO58364.1"/>
    <property type="molecule type" value="Genomic_DNA"/>
</dbReference>
<dbReference type="PANTHER" id="PTHR12526">
    <property type="entry name" value="GLYCOSYLTRANSFERASE"/>
    <property type="match status" value="1"/>
</dbReference>
<dbReference type="OrthoDB" id="9790710at2"/>
<evidence type="ECO:0000313" key="4">
    <source>
        <dbReference type="Proteomes" id="UP000433652"/>
    </source>
</evidence>
<sequence length="379" mass="41953">MKVMFVLAGLGVGGAERVISLISRDWVSRGVEVTIVSFDSPDEPIGFAFDSRIELVRLAIHSSGGPFRHGVAATMYRCASLRKIMRAQRPDIVLSFLTKINVITLLASYWTGIPVIISERNNPKAQQAHPLWYLSWKTLARRAQVIVLQTNSIRRLYPAVLSKRATVIPNVVELPEFEHQDHEGHVLVSAGRLVPQKGYDLLIRAFAKIAAANPDWRLVIWGEGKERERLEAQIRDCGLEARISLPGNSPRPLSWVECADLFVLSSRHEGFGNVLVEAMLAELPVVSFNCDFGPGDIISEGVDGLLVRAGDADALARTLALAMADPALRKRLASHAIKNAQRFRREHIVRQWEALITRILSPQAGAFPDPIQHPPLTGT</sequence>
<feature type="domain" description="Glycosyltransferase subfamily 4-like N-terminal" evidence="2">
    <location>
        <begin position="12"/>
        <end position="174"/>
    </location>
</feature>
<dbReference type="AlphaFoldDB" id="A0A6I4SR79"/>
<dbReference type="Pfam" id="PF13439">
    <property type="entry name" value="Glyco_transf_4"/>
    <property type="match status" value="1"/>
</dbReference>
<dbReference type="Pfam" id="PF00534">
    <property type="entry name" value="Glycos_transf_1"/>
    <property type="match status" value="1"/>
</dbReference>
<reference evidence="3 4" key="1">
    <citation type="submission" date="2019-12" db="EMBL/GenBank/DDBJ databases">
        <title>Genomic-based taxomic classification of the family Erythrobacteraceae.</title>
        <authorList>
            <person name="Xu L."/>
        </authorList>
    </citation>
    <scope>NUCLEOTIDE SEQUENCE [LARGE SCALE GENOMIC DNA]</scope>
    <source>
        <strain evidence="3 4">MCCC 1K01500</strain>
    </source>
</reference>
<dbReference type="InterPro" id="IPR001296">
    <property type="entry name" value="Glyco_trans_1"/>
</dbReference>
<comment type="caution">
    <text evidence="3">The sequence shown here is derived from an EMBL/GenBank/DDBJ whole genome shotgun (WGS) entry which is preliminary data.</text>
</comment>
<proteinExistence type="predicted"/>
<keyword evidence="3" id="KW-0808">Transferase</keyword>
<name>A0A6I4SR79_9SPHN</name>
<evidence type="ECO:0000259" key="1">
    <source>
        <dbReference type="Pfam" id="PF00534"/>
    </source>
</evidence>
<accession>A0A6I4SR79</accession>
<dbReference type="CDD" id="cd03820">
    <property type="entry name" value="GT4_AmsD-like"/>
    <property type="match status" value="1"/>
</dbReference>
<feature type="domain" description="Glycosyl transferase family 1" evidence="1">
    <location>
        <begin position="180"/>
        <end position="338"/>
    </location>
</feature>
<dbReference type="SUPFAM" id="SSF53756">
    <property type="entry name" value="UDP-Glycosyltransferase/glycogen phosphorylase"/>
    <property type="match status" value="1"/>
</dbReference>
<dbReference type="GO" id="GO:0016757">
    <property type="term" value="F:glycosyltransferase activity"/>
    <property type="evidence" value="ECO:0007669"/>
    <property type="project" value="InterPro"/>
</dbReference>
<protein>
    <submittedName>
        <fullName evidence="3">Glycosyltransferase</fullName>
    </submittedName>
</protein>
<dbReference type="Gene3D" id="3.40.50.2000">
    <property type="entry name" value="Glycogen Phosphorylase B"/>
    <property type="match status" value="2"/>
</dbReference>
<evidence type="ECO:0000313" key="3">
    <source>
        <dbReference type="EMBL" id="MXO58364.1"/>
    </source>
</evidence>
<keyword evidence="4" id="KW-1185">Reference proteome</keyword>
<gene>
    <name evidence="3" type="ORF">GRI89_02235</name>
</gene>
<dbReference type="PANTHER" id="PTHR12526:SF630">
    <property type="entry name" value="GLYCOSYLTRANSFERASE"/>
    <property type="match status" value="1"/>
</dbReference>
<organism evidence="3 4">
    <name type="scientific">Croceibacterium salegens</name>
    <dbReference type="NCBI Taxonomy" id="1737568"/>
    <lineage>
        <taxon>Bacteria</taxon>
        <taxon>Pseudomonadati</taxon>
        <taxon>Pseudomonadota</taxon>
        <taxon>Alphaproteobacteria</taxon>
        <taxon>Sphingomonadales</taxon>
        <taxon>Erythrobacteraceae</taxon>
        <taxon>Croceibacterium</taxon>
    </lineage>
</organism>
<dbReference type="Proteomes" id="UP000433652">
    <property type="component" value="Unassembled WGS sequence"/>
</dbReference>
<dbReference type="InterPro" id="IPR028098">
    <property type="entry name" value="Glyco_trans_4-like_N"/>
</dbReference>